<feature type="chain" id="PRO_5044845786" evidence="2">
    <location>
        <begin position="25"/>
        <end position="166"/>
    </location>
</feature>
<dbReference type="PANTHER" id="PTHR33470:SF40">
    <property type="entry name" value="PROTEIN SEED AND ROOT HAIR PROTECTIVE PROTEIN"/>
    <property type="match status" value="1"/>
</dbReference>
<dbReference type="EMBL" id="JBANAX010000040">
    <property type="protein sequence ID" value="KAL1225168.1"/>
    <property type="molecule type" value="Genomic_DNA"/>
</dbReference>
<organism evidence="3 4">
    <name type="scientific">Cardamine amara subsp. amara</name>
    <dbReference type="NCBI Taxonomy" id="228776"/>
    <lineage>
        <taxon>Eukaryota</taxon>
        <taxon>Viridiplantae</taxon>
        <taxon>Streptophyta</taxon>
        <taxon>Embryophyta</taxon>
        <taxon>Tracheophyta</taxon>
        <taxon>Spermatophyta</taxon>
        <taxon>Magnoliopsida</taxon>
        <taxon>eudicotyledons</taxon>
        <taxon>Gunneridae</taxon>
        <taxon>Pentapetalae</taxon>
        <taxon>rosids</taxon>
        <taxon>malvids</taxon>
        <taxon>Brassicales</taxon>
        <taxon>Brassicaceae</taxon>
        <taxon>Cardamineae</taxon>
        <taxon>Cardamine</taxon>
    </lineage>
</organism>
<evidence type="ECO:0000256" key="1">
    <source>
        <dbReference type="ARBA" id="ARBA00022729"/>
    </source>
</evidence>
<protein>
    <submittedName>
        <fullName evidence="3">Protein SEED AND ROOT HAIR PROTECTIVE PROTEIN</fullName>
    </submittedName>
</protein>
<evidence type="ECO:0000313" key="3">
    <source>
        <dbReference type="EMBL" id="KAL1225168.1"/>
    </source>
</evidence>
<sequence length="166" mass="18163">MAFSRLSFAASLVVFSSLIISSVAYYGNDEADPETGKLIPMAVEGVIMCRSGGKTYPIQGATARISCVKKDVYGKELVPISIMSGKTDAKGYFFASIFPSQLRAGRTVGNCKAFLAKSPIADCDFPTNVNKGVRGQPLSQYRVLEDKSFKLYWVGPFFFTSEPTYY</sequence>
<feature type="signal peptide" evidence="2">
    <location>
        <begin position="1"/>
        <end position="24"/>
    </location>
</feature>
<accession>A0ABD1C6R8</accession>
<evidence type="ECO:0000256" key="2">
    <source>
        <dbReference type="SAM" id="SignalP"/>
    </source>
</evidence>
<comment type="caution">
    <text evidence="3">The sequence shown here is derived from an EMBL/GenBank/DDBJ whole genome shotgun (WGS) entry which is preliminary data.</text>
</comment>
<evidence type="ECO:0000313" key="4">
    <source>
        <dbReference type="Proteomes" id="UP001558713"/>
    </source>
</evidence>
<proteinExistence type="predicted"/>
<keyword evidence="1 2" id="KW-0732">Signal</keyword>
<reference evidence="3 4" key="1">
    <citation type="submission" date="2024-04" db="EMBL/GenBank/DDBJ databases">
        <title>Genome assembly C_amara_ONT_v2.</title>
        <authorList>
            <person name="Yant L."/>
            <person name="Moore C."/>
            <person name="Slenker M."/>
        </authorList>
    </citation>
    <scope>NUCLEOTIDE SEQUENCE [LARGE SCALE GENOMIC DNA]</scope>
    <source>
        <tissue evidence="3">Leaf</tissue>
    </source>
</reference>
<gene>
    <name evidence="3" type="ORF">V5N11_033578</name>
</gene>
<keyword evidence="4" id="KW-1185">Reference proteome</keyword>
<dbReference type="PANTHER" id="PTHR33470">
    <property type="entry name" value="OS01G0164075 PROTEIN"/>
    <property type="match status" value="1"/>
</dbReference>
<dbReference type="Proteomes" id="UP001558713">
    <property type="component" value="Unassembled WGS sequence"/>
</dbReference>
<dbReference type="AlphaFoldDB" id="A0ABD1C6R8"/>
<name>A0ABD1C6R8_CARAN</name>
<dbReference type="Pfam" id="PF01190">
    <property type="entry name" value="Pollen_Ole_e_1"/>
    <property type="match status" value="1"/>
</dbReference>